<proteinExistence type="predicted"/>
<dbReference type="Proteomes" id="UP000494206">
    <property type="component" value="Unassembled WGS sequence"/>
</dbReference>
<gene>
    <name evidence="1" type="ORF">CBOVIS_LOCUS10982</name>
</gene>
<organism evidence="1 2">
    <name type="scientific">Caenorhabditis bovis</name>
    <dbReference type="NCBI Taxonomy" id="2654633"/>
    <lineage>
        <taxon>Eukaryota</taxon>
        <taxon>Metazoa</taxon>
        <taxon>Ecdysozoa</taxon>
        <taxon>Nematoda</taxon>
        <taxon>Chromadorea</taxon>
        <taxon>Rhabditida</taxon>
        <taxon>Rhabditina</taxon>
        <taxon>Rhabditomorpha</taxon>
        <taxon>Rhabditoidea</taxon>
        <taxon>Rhabditidae</taxon>
        <taxon>Peloderinae</taxon>
        <taxon>Caenorhabditis</taxon>
    </lineage>
</organism>
<name>A0A8S1F655_9PELO</name>
<accession>A0A8S1F655</accession>
<sequence length="451" mass="50148">MHTGESAKFETQVLIIGNGPAGIALSAFLSGMHPFYDVCHPHENPTVHEKLMAAHNISLLDQDLSWSENLSELSQTGRPLSVLYDMLVRPGADVGTNAPGSLIWEMNAGREIPHLVVGDGRIGGSWNQYDPEMLTVSFSDWLDMPGFSMEEWLGGVPLVKRLPSIAVASYLNAYTERIGSKKNFLCDIKVTSVKKHGESWITEGIRNDGKKIEIKSTAVVIACGKTSPKKLIETASISNPLPLKNCEDNTVYDSRSLKSRIDVKQHRELDYAQPSTSSEPVVVVGDGISSVDCVRECLERNIPVVHVIRRTAKQLRNIMMSRLSPTHYSEYTNIYRLMIGREANENYTRILEGTVGEVRKNSLNVYTPKGKLTLNYSVLAVCIGRESHFDEILPDTTFLDYRSQQDDTLFAVGAYVGDHFVRYLVGGCLRVAQHIVACQKICTNNNNNEKC</sequence>
<keyword evidence="2" id="KW-1185">Reference proteome</keyword>
<dbReference type="OrthoDB" id="412005at2759"/>
<dbReference type="SUPFAM" id="SSF51905">
    <property type="entry name" value="FAD/NAD(P)-binding domain"/>
    <property type="match status" value="2"/>
</dbReference>
<dbReference type="PANTHER" id="PTHR15192:SF8">
    <property type="entry name" value="FAD_NAD(P)-BINDING DOMAIN-CONTAINING PROTEIN"/>
    <property type="match status" value="1"/>
</dbReference>
<evidence type="ECO:0008006" key="3">
    <source>
        <dbReference type="Google" id="ProtNLM"/>
    </source>
</evidence>
<dbReference type="Gene3D" id="3.50.50.60">
    <property type="entry name" value="FAD/NAD(P)-binding domain"/>
    <property type="match status" value="1"/>
</dbReference>
<dbReference type="AlphaFoldDB" id="A0A8S1F655"/>
<dbReference type="InterPro" id="IPR029731">
    <property type="entry name" value="OSGIN1/2"/>
</dbReference>
<protein>
    <recommendedName>
        <fullName evidence="3">FAD/NAD(P)-binding domain-containing protein</fullName>
    </recommendedName>
</protein>
<dbReference type="InterPro" id="IPR036188">
    <property type="entry name" value="FAD/NAD-bd_sf"/>
</dbReference>
<evidence type="ECO:0000313" key="1">
    <source>
        <dbReference type="EMBL" id="CAB3409315.1"/>
    </source>
</evidence>
<reference evidence="1 2" key="1">
    <citation type="submission" date="2020-04" db="EMBL/GenBank/DDBJ databases">
        <authorList>
            <person name="Laetsch R D."/>
            <person name="Stevens L."/>
            <person name="Kumar S."/>
            <person name="Blaxter L. M."/>
        </authorList>
    </citation>
    <scope>NUCLEOTIDE SEQUENCE [LARGE SCALE GENOMIC DNA]</scope>
</reference>
<dbReference type="PANTHER" id="PTHR15192">
    <property type="entry name" value="PROTEIN CBG05349"/>
    <property type="match status" value="1"/>
</dbReference>
<evidence type="ECO:0000313" key="2">
    <source>
        <dbReference type="Proteomes" id="UP000494206"/>
    </source>
</evidence>
<comment type="caution">
    <text evidence="1">The sequence shown here is derived from an EMBL/GenBank/DDBJ whole genome shotgun (WGS) entry which is preliminary data.</text>
</comment>
<dbReference type="EMBL" id="CADEPM010000008">
    <property type="protein sequence ID" value="CAB3409315.1"/>
    <property type="molecule type" value="Genomic_DNA"/>
</dbReference>